<evidence type="ECO:0000256" key="2">
    <source>
        <dbReference type="ARBA" id="ARBA00009450"/>
    </source>
</evidence>
<evidence type="ECO:0000259" key="16">
    <source>
        <dbReference type="Pfam" id="PF22461"/>
    </source>
</evidence>
<dbReference type="GO" id="GO:0015159">
    <property type="term" value="F:polysaccharide transmembrane transporter activity"/>
    <property type="evidence" value="ECO:0007669"/>
    <property type="project" value="InterPro"/>
</dbReference>
<dbReference type="PROSITE" id="PS51257">
    <property type="entry name" value="PROKAR_LIPOPROTEIN"/>
    <property type="match status" value="1"/>
</dbReference>
<keyword evidence="13" id="KW-0998">Cell outer membrane</keyword>
<comment type="caution">
    <text evidence="17">The sequence shown here is derived from an EMBL/GenBank/DDBJ whole genome shotgun (WGS) entry which is preliminary data.</text>
</comment>
<dbReference type="InterPro" id="IPR049712">
    <property type="entry name" value="Poly_export"/>
</dbReference>
<gene>
    <name evidence="17" type="ORF">EFA69_01695</name>
</gene>
<dbReference type="GO" id="GO:0006811">
    <property type="term" value="P:monoatomic ion transport"/>
    <property type="evidence" value="ECO:0007669"/>
    <property type="project" value="UniProtKB-KW"/>
</dbReference>
<evidence type="ECO:0000256" key="9">
    <source>
        <dbReference type="ARBA" id="ARBA00023065"/>
    </source>
</evidence>
<keyword evidence="8" id="KW-0625">Polysaccharide transport</keyword>
<keyword evidence="7" id="KW-0732">Signal</keyword>
<protein>
    <submittedName>
        <fullName evidence="17">Polysaccharide export protein EpsE</fullName>
    </submittedName>
</protein>
<evidence type="ECO:0000256" key="8">
    <source>
        <dbReference type="ARBA" id="ARBA00023047"/>
    </source>
</evidence>
<evidence type="ECO:0000256" key="13">
    <source>
        <dbReference type="ARBA" id="ARBA00023237"/>
    </source>
</evidence>
<evidence type="ECO:0000256" key="5">
    <source>
        <dbReference type="ARBA" id="ARBA00022597"/>
    </source>
</evidence>
<keyword evidence="4" id="KW-1134">Transmembrane beta strand</keyword>
<dbReference type="Pfam" id="PF22461">
    <property type="entry name" value="SLBB_2"/>
    <property type="match status" value="1"/>
</dbReference>
<evidence type="ECO:0000256" key="14">
    <source>
        <dbReference type="ARBA" id="ARBA00023288"/>
    </source>
</evidence>
<dbReference type="Proteomes" id="UP000271010">
    <property type="component" value="Unassembled WGS sequence"/>
</dbReference>
<keyword evidence="6" id="KW-0812">Transmembrane</keyword>
<accession>A0A3M9N5X6</accession>
<organism evidence="17 18">
    <name type="scientific">Rufibacter immobilis</name>
    <dbReference type="NCBI Taxonomy" id="1348778"/>
    <lineage>
        <taxon>Bacteria</taxon>
        <taxon>Pseudomonadati</taxon>
        <taxon>Bacteroidota</taxon>
        <taxon>Cytophagia</taxon>
        <taxon>Cytophagales</taxon>
        <taxon>Hymenobacteraceae</taxon>
        <taxon>Rufibacter</taxon>
    </lineage>
</organism>
<keyword evidence="14" id="KW-0449">Lipoprotein</keyword>
<keyword evidence="5" id="KW-0762">Sugar transport</keyword>
<keyword evidence="9" id="KW-0406">Ion transport</keyword>
<dbReference type="GO" id="GO:0046930">
    <property type="term" value="C:pore complex"/>
    <property type="evidence" value="ECO:0007669"/>
    <property type="project" value="UniProtKB-KW"/>
</dbReference>
<evidence type="ECO:0000256" key="11">
    <source>
        <dbReference type="ARBA" id="ARBA00023136"/>
    </source>
</evidence>
<comment type="similarity">
    <text evidence="2">Belongs to the BexD/CtrA/VexA family.</text>
</comment>
<dbReference type="Pfam" id="PF02563">
    <property type="entry name" value="Poly_export"/>
    <property type="match status" value="1"/>
</dbReference>
<evidence type="ECO:0000313" key="18">
    <source>
        <dbReference type="Proteomes" id="UP000271010"/>
    </source>
</evidence>
<dbReference type="OrthoDB" id="1466931at2"/>
<evidence type="ECO:0000256" key="7">
    <source>
        <dbReference type="ARBA" id="ARBA00022729"/>
    </source>
</evidence>
<dbReference type="GO" id="GO:0015288">
    <property type="term" value="F:porin activity"/>
    <property type="evidence" value="ECO:0007669"/>
    <property type="project" value="UniProtKB-KW"/>
</dbReference>
<dbReference type="AlphaFoldDB" id="A0A3M9N5X6"/>
<comment type="subcellular location">
    <subcellularLocation>
        <location evidence="1">Cell outer membrane</location>
        <topology evidence="1">Multi-pass membrane protein</topology>
    </subcellularLocation>
</comment>
<evidence type="ECO:0000256" key="12">
    <source>
        <dbReference type="ARBA" id="ARBA00023139"/>
    </source>
</evidence>
<name>A0A3M9N5X6_9BACT</name>
<dbReference type="PANTHER" id="PTHR33619:SF3">
    <property type="entry name" value="POLYSACCHARIDE EXPORT PROTEIN GFCE-RELATED"/>
    <property type="match status" value="1"/>
</dbReference>
<dbReference type="RefSeq" id="WP_123131348.1">
    <property type="nucleotide sequence ID" value="NZ_RJJE01000001.1"/>
</dbReference>
<keyword evidence="11" id="KW-0472">Membrane</keyword>
<keyword evidence="12" id="KW-0564">Palmitate</keyword>
<keyword evidence="3" id="KW-0813">Transport</keyword>
<proteinExistence type="inferred from homology"/>
<evidence type="ECO:0000256" key="6">
    <source>
        <dbReference type="ARBA" id="ARBA00022692"/>
    </source>
</evidence>
<dbReference type="InterPro" id="IPR003715">
    <property type="entry name" value="Poly_export_N"/>
</dbReference>
<evidence type="ECO:0000256" key="4">
    <source>
        <dbReference type="ARBA" id="ARBA00022452"/>
    </source>
</evidence>
<dbReference type="Gene3D" id="3.10.560.10">
    <property type="entry name" value="Outer membrane lipoprotein wza domain like"/>
    <property type="match status" value="1"/>
</dbReference>
<sequence length="282" mass="31638">MIKKMFQKIMWKPIAKLSLFAVLVWLSSCSVYRQNVMFRTESELNTELLRSSMAEAGRNYKLQPNDILQIRIYTNKGEILVDPNNFLRQELLQTAGGSSANRGNQQIGQQQERQDYTILPSGEVKVPMIGFVYVQGYTVAQADSMFQSKFETYYRDTYVYSQVVSRRVVVLGATGGTVVPLAHENMNLVEVLALAGGMPDNGKAQNIRLIRDISTAKPIVQVIDLSTVAGLQKANLRVQPNDVVYVEPVRRVFNESLRDVLTVLGAVTNVLTSYVVIRNIVN</sequence>
<evidence type="ECO:0000256" key="10">
    <source>
        <dbReference type="ARBA" id="ARBA00023114"/>
    </source>
</evidence>
<evidence type="ECO:0000256" key="3">
    <source>
        <dbReference type="ARBA" id="ARBA00022448"/>
    </source>
</evidence>
<keyword evidence="18" id="KW-1185">Reference proteome</keyword>
<evidence type="ECO:0000256" key="1">
    <source>
        <dbReference type="ARBA" id="ARBA00004571"/>
    </source>
</evidence>
<reference evidence="17 18" key="1">
    <citation type="submission" date="2018-11" db="EMBL/GenBank/DDBJ databases">
        <title>Rufibacter latericius sp. nov., isolated from water in Baiyang Lake.</title>
        <authorList>
            <person name="Yang Y."/>
        </authorList>
    </citation>
    <scope>NUCLEOTIDE SEQUENCE [LARGE SCALE GENOMIC DNA]</scope>
    <source>
        <strain evidence="17 18">MCC P1</strain>
    </source>
</reference>
<dbReference type="PANTHER" id="PTHR33619">
    <property type="entry name" value="POLYSACCHARIDE EXPORT PROTEIN GFCE-RELATED"/>
    <property type="match status" value="1"/>
</dbReference>
<feature type="domain" description="SLBB" evidence="16">
    <location>
        <begin position="177"/>
        <end position="246"/>
    </location>
</feature>
<keyword evidence="10" id="KW-0626">Porin</keyword>
<dbReference type="GO" id="GO:0009279">
    <property type="term" value="C:cell outer membrane"/>
    <property type="evidence" value="ECO:0007669"/>
    <property type="project" value="UniProtKB-SubCell"/>
</dbReference>
<evidence type="ECO:0000259" key="15">
    <source>
        <dbReference type="Pfam" id="PF02563"/>
    </source>
</evidence>
<dbReference type="InterPro" id="IPR054765">
    <property type="entry name" value="SLBB_dom"/>
</dbReference>
<dbReference type="EMBL" id="RJJE01000001">
    <property type="protein sequence ID" value="RNI33159.1"/>
    <property type="molecule type" value="Genomic_DNA"/>
</dbReference>
<evidence type="ECO:0000313" key="17">
    <source>
        <dbReference type="EMBL" id="RNI33159.1"/>
    </source>
</evidence>
<feature type="domain" description="Polysaccharide export protein N-terminal" evidence="15">
    <location>
        <begin position="56"/>
        <end position="160"/>
    </location>
</feature>